<keyword evidence="4 9" id="KW-0808">Transferase</keyword>
<organism evidence="13 14">
    <name type="scientific">Gomphillus americanus</name>
    <dbReference type="NCBI Taxonomy" id="1940652"/>
    <lineage>
        <taxon>Eukaryota</taxon>
        <taxon>Fungi</taxon>
        <taxon>Dikarya</taxon>
        <taxon>Ascomycota</taxon>
        <taxon>Pezizomycotina</taxon>
        <taxon>Lecanoromycetes</taxon>
        <taxon>OSLEUM clade</taxon>
        <taxon>Ostropomycetidae</taxon>
        <taxon>Ostropales</taxon>
        <taxon>Graphidaceae</taxon>
        <taxon>Gomphilloideae</taxon>
        <taxon>Gomphillus</taxon>
    </lineage>
</organism>
<dbReference type="InterPro" id="IPR016039">
    <property type="entry name" value="Thiolase-like"/>
</dbReference>
<dbReference type="NCBIfam" id="NF005589">
    <property type="entry name" value="PRK07314.1"/>
    <property type="match status" value="1"/>
</dbReference>
<dbReference type="InterPro" id="IPR014031">
    <property type="entry name" value="Ketoacyl_synth_C"/>
</dbReference>
<dbReference type="PROSITE" id="PS00606">
    <property type="entry name" value="KS3_1"/>
    <property type="match status" value="1"/>
</dbReference>
<comment type="pathway">
    <text evidence="1">Lipid metabolism; fatty acid biosynthesis.</text>
</comment>
<keyword evidence="8" id="KW-0012">Acyltransferase</keyword>
<keyword evidence="14" id="KW-1185">Reference proteome</keyword>
<sequence>MLNRVVVTGLGVVSPLGLGVKQTWTSLLAGQCGIRSLNPEQFASQQSRIAGFVPQGNAAESAWTASEWLSRDQIRRMPTFMQYALVAAKEALSDAKWSAENDQDRTDTGVCIGSGIGAFEDIFSTSLLYSQQGPKKVSPLFVPRLLINSAAAHISMEFGFQGPSHAATTACATGAHSIGDAAKFIQLGEAKVMVAGGAESCIHPLAITGFERSRSLTTISNDSSRTASRPFDKDRAGFVMAEGAAVLVLEERQHALSRGAKIYAELAGYGFASDAHHLTQPPADGNGAYRSMRRALQGAGLLPQSIDYINAHATSTPLGDVAEARAVKDLMLGEDGFTKEDNVCISSTKGATGHLLGAAGAIEAVFSVLAIEHNVVPPTINLEKVDESMPNFNFVPLQKQEKRIDTVLTNSFGFGGINASLCFTKSKD</sequence>
<evidence type="ECO:0000259" key="12">
    <source>
        <dbReference type="PROSITE" id="PS52004"/>
    </source>
</evidence>
<dbReference type="FunFam" id="3.40.47.10:FF:000015">
    <property type="entry name" value="3-oxoacyl-[acyl-carrier-protein] synthase, mitochondrial"/>
    <property type="match status" value="1"/>
</dbReference>
<evidence type="ECO:0000256" key="3">
    <source>
        <dbReference type="ARBA" id="ARBA00022516"/>
    </source>
</evidence>
<dbReference type="Pfam" id="PF00109">
    <property type="entry name" value="ketoacyl-synt"/>
    <property type="match status" value="1"/>
</dbReference>
<evidence type="ECO:0000256" key="8">
    <source>
        <dbReference type="ARBA" id="ARBA00023315"/>
    </source>
</evidence>
<evidence type="ECO:0000256" key="1">
    <source>
        <dbReference type="ARBA" id="ARBA00005194"/>
    </source>
</evidence>
<comment type="caution">
    <text evidence="13">The sequence shown here is derived from an EMBL/GenBank/DDBJ whole genome shotgun (WGS) entry which is preliminary data.</text>
</comment>
<keyword evidence="6" id="KW-0443">Lipid metabolism</keyword>
<dbReference type="PANTHER" id="PTHR11712:SF336">
    <property type="entry name" value="3-OXOACYL-[ACYL-CARRIER-PROTEIN] SYNTHASE, MITOCHONDRIAL"/>
    <property type="match status" value="1"/>
</dbReference>
<evidence type="ECO:0000256" key="6">
    <source>
        <dbReference type="ARBA" id="ARBA00023098"/>
    </source>
</evidence>
<keyword evidence="5" id="KW-0276">Fatty acid metabolism</keyword>
<dbReference type="CDD" id="cd00834">
    <property type="entry name" value="KAS_I_II"/>
    <property type="match status" value="1"/>
</dbReference>
<dbReference type="SMART" id="SM00825">
    <property type="entry name" value="PKS_KS"/>
    <property type="match status" value="1"/>
</dbReference>
<evidence type="ECO:0000256" key="2">
    <source>
        <dbReference type="ARBA" id="ARBA00008467"/>
    </source>
</evidence>
<dbReference type="AlphaFoldDB" id="A0A8H3EDK2"/>
<dbReference type="Proteomes" id="UP000664169">
    <property type="component" value="Unassembled WGS sequence"/>
</dbReference>
<dbReference type="PIRSF" id="PIRSF000447">
    <property type="entry name" value="KAS_II"/>
    <property type="match status" value="1"/>
</dbReference>
<name>A0A8H3EDK2_9LECA</name>
<keyword evidence="3 9" id="KW-0444">Lipid biosynthesis</keyword>
<evidence type="ECO:0000256" key="9">
    <source>
        <dbReference type="PIRNR" id="PIRNR000447"/>
    </source>
</evidence>
<proteinExistence type="inferred from homology"/>
<dbReference type="Gene3D" id="3.40.47.10">
    <property type="match status" value="1"/>
</dbReference>
<evidence type="ECO:0000256" key="5">
    <source>
        <dbReference type="ARBA" id="ARBA00022832"/>
    </source>
</evidence>
<dbReference type="InterPro" id="IPR017568">
    <property type="entry name" value="3-oxoacyl-ACP_synth-2"/>
</dbReference>
<dbReference type="SUPFAM" id="SSF53901">
    <property type="entry name" value="Thiolase-like"/>
    <property type="match status" value="2"/>
</dbReference>
<dbReference type="GO" id="GO:0004315">
    <property type="term" value="F:3-oxoacyl-[acyl-carrier-protein] synthase activity"/>
    <property type="evidence" value="ECO:0007669"/>
    <property type="project" value="InterPro"/>
</dbReference>
<evidence type="ECO:0000256" key="11">
    <source>
        <dbReference type="RuleBase" id="RU003694"/>
    </source>
</evidence>
<dbReference type="InterPro" id="IPR020841">
    <property type="entry name" value="PKS_Beta-ketoAc_synthase_dom"/>
</dbReference>
<dbReference type="Pfam" id="PF02801">
    <property type="entry name" value="Ketoacyl-synt_C"/>
    <property type="match status" value="1"/>
</dbReference>
<dbReference type="GO" id="GO:0005739">
    <property type="term" value="C:mitochondrion"/>
    <property type="evidence" value="ECO:0007669"/>
    <property type="project" value="TreeGrafter"/>
</dbReference>
<gene>
    <name evidence="13" type="ORF">GOMPHAMPRED_002968</name>
</gene>
<evidence type="ECO:0000256" key="7">
    <source>
        <dbReference type="ARBA" id="ARBA00023160"/>
    </source>
</evidence>
<dbReference type="InterPro" id="IPR014030">
    <property type="entry name" value="Ketoacyl_synth_N"/>
</dbReference>
<evidence type="ECO:0000256" key="4">
    <source>
        <dbReference type="ARBA" id="ARBA00022679"/>
    </source>
</evidence>
<dbReference type="InterPro" id="IPR000794">
    <property type="entry name" value="Beta-ketoacyl_synthase"/>
</dbReference>
<dbReference type="EMBL" id="CAJPDQ010000002">
    <property type="protein sequence ID" value="CAF9904861.1"/>
    <property type="molecule type" value="Genomic_DNA"/>
</dbReference>
<feature type="active site" description="For beta-ketoacyl synthase activity" evidence="10">
    <location>
        <position position="171"/>
    </location>
</feature>
<accession>A0A8H3EDK2</accession>
<dbReference type="GO" id="GO:0006633">
    <property type="term" value="P:fatty acid biosynthetic process"/>
    <property type="evidence" value="ECO:0007669"/>
    <property type="project" value="UniProtKB-KW"/>
</dbReference>
<keyword evidence="7 9" id="KW-0275">Fatty acid biosynthesis</keyword>
<reference evidence="13" key="1">
    <citation type="submission" date="2021-03" db="EMBL/GenBank/DDBJ databases">
        <authorList>
            <person name="Tagirdzhanova G."/>
        </authorList>
    </citation>
    <scope>NUCLEOTIDE SEQUENCE</scope>
</reference>
<evidence type="ECO:0000313" key="13">
    <source>
        <dbReference type="EMBL" id="CAF9904861.1"/>
    </source>
</evidence>
<evidence type="ECO:0000256" key="10">
    <source>
        <dbReference type="PIRSR" id="PIRSR000447-1"/>
    </source>
</evidence>
<dbReference type="PANTHER" id="PTHR11712">
    <property type="entry name" value="POLYKETIDE SYNTHASE-RELATED"/>
    <property type="match status" value="1"/>
</dbReference>
<dbReference type="OrthoDB" id="5334845at2759"/>
<comment type="similarity">
    <text evidence="2 9 11">Belongs to the thiolase-like superfamily. Beta-ketoacyl-ACP synthases family.</text>
</comment>
<dbReference type="NCBIfam" id="TIGR03150">
    <property type="entry name" value="fabF"/>
    <property type="match status" value="1"/>
</dbReference>
<feature type="domain" description="Ketosynthase family 3 (KS3)" evidence="12">
    <location>
        <begin position="2"/>
        <end position="425"/>
    </location>
</feature>
<dbReference type="InterPro" id="IPR018201">
    <property type="entry name" value="Ketoacyl_synth_AS"/>
</dbReference>
<dbReference type="FunFam" id="3.40.47.10:FF:000024">
    <property type="entry name" value="3-oxoacyl-[acyl-carrier-protein] synthase, mitochondrial"/>
    <property type="match status" value="1"/>
</dbReference>
<dbReference type="PROSITE" id="PS52004">
    <property type="entry name" value="KS3_2"/>
    <property type="match status" value="1"/>
</dbReference>
<evidence type="ECO:0000313" key="14">
    <source>
        <dbReference type="Proteomes" id="UP000664169"/>
    </source>
</evidence>
<protein>
    <recommendedName>
        <fullName evidence="9">3-oxoacyl-[acyl-carrier-protein] synthase</fullName>
    </recommendedName>
</protein>